<reference evidence="1 2" key="1">
    <citation type="journal article" date="2018" name="ACS Chem. Biol.">
        <title>Ketoreductase domain dysfunction expands chemodiversity: malyngamide biosynthesis in the cyanobacterium Okeania hirsuta.</title>
        <authorList>
            <person name="Moss N.A."/>
            <person name="Leao T."/>
            <person name="Rankin M."/>
            <person name="McCullough T.M."/>
            <person name="Qu P."/>
            <person name="Korobeynikov A."/>
            <person name="Smith J.L."/>
            <person name="Gerwick L."/>
            <person name="Gerwick W.H."/>
        </authorList>
    </citation>
    <scope>NUCLEOTIDE SEQUENCE [LARGE SCALE GENOMIC DNA]</scope>
    <source>
        <strain evidence="1 2">PAB10Feb10-1</strain>
    </source>
</reference>
<dbReference type="Proteomes" id="UP000269154">
    <property type="component" value="Unassembled WGS sequence"/>
</dbReference>
<dbReference type="OrthoDB" id="5959200at2"/>
<gene>
    <name evidence="1" type="ORF">D5R40_25840</name>
</gene>
<organism evidence="1 2">
    <name type="scientific">Okeania hirsuta</name>
    <dbReference type="NCBI Taxonomy" id="1458930"/>
    <lineage>
        <taxon>Bacteria</taxon>
        <taxon>Bacillati</taxon>
        <taxon>Cyanobacteriota</taxon>
        <taxon>Cyanophyceae</taxon>
        <taxon>Oscillatoriophycideae</taxon>
        <taxon>Oscillatoriales</taxon>
        <taxon>Microcoleaceae</taxon>
        <taxon>Okeania</taxon>
    </lineage>
</organism>
<proteinExistence type="predicted"/>
<dbReference type="AlphaFoldDB" id="A0A3N6PKX6"/>
<protein>
    <submittedName>
        <fullName evidence="1">Uncharacterized protein</fullName>
    </submittedName>
</protein>
<dbReference type="Gene3D" id="1.25.40.10">
    <property type="entry name" value="Tetratricopeptide repeat domain"/>
    <property type="match status" value="1"/>
</dbReference>
<accession>A0A3N6PKX6</accession>
<evidence type="ECO:0000313" key="2">
    <source>
        <dbReference type="Proteomes" id="UP000269154"/>
    </source>
</evidence>
<evidence type="ECO:0000313" key="1">
    <source>
        <dbReference type="EMBL" id="RQH28304.1"/>
    </source>
</evidence>
<dbReference type="SUPFAM" id="SSF48452">
    <property type="entry name" value="TPR-like"/>
    <property type="match status" value="1"/>
</dbReference>
<dbReference type="Pfam" id="PF13428">
    <property type="entry name" value="TPR_14"/>
    <property type="match status" value="1"/>
</dbReference>
<dbReference type="EMBL" id="RCBY01000214">
    <property type="protein sequence ID" value="RQH28304.1"/>
    <property type="molecule type" value="Genomic_DNA"/>
</dbReference>
<comment type="caution">
    <text evidence="1">The sequence shown here is derived from an EMBL/GenBank/DDBJ whole genome shotgun (WGS) entry which is preliminary data.</text>
</comment>
<dbReference type="InterPro" id="IPR011990">
    <property type="entry name" value="TPR-like_helical_dom_sf"/>
</dbReference>
<dbReference type="RefSeq" id="WP_124146627.1">
    <property type="nucleotide sequence ID" value="NZ_CAWOKI010000182.1"/>
</dbReference>
<name>A0A3N6PKX6_9CYAN</name>
<keyword evidence="2" id="KW-1185">Reference proteome</keyword>
<sequence length="107" mass="12394">MALVRWQNAIEKFPENIVFQVQKGNMLINLSRFDEAEAVFKRLIEKFPNQPQGYEGYARLTHSLADWNLALVRWQNAIEKFPENICFQVKQGNVLIGNAVCFQGFFG</sequence>